<evidence type="ECO:0000313" key="2">
    <source>
        <dbReference type="Proteomes" id="UP000060778"/>
    </source>
</evidence>
<accession>A0A0U3DVG4</accession>
<dbReference type="OrthoDB" id="15117at2157"/>
<proteinExistence type="predicted"/>
<gene>
    <name evidence="1" type="ORF">EYM_00765</name>
</gene>
<dbReference type="RefSeq" id="WP_075049225.1">
    <property type="nucleotide sequence ID" value="NZ_CP006867.1"/>
</dbReference>
<name>A0A0U3DVG4_9CREN</name>
<dbReference type="EMBL" id="CP006867">
    <property type="protein sequence ID" value="ALU11418.1"/>
    <property type="molecule type" value="Genomic_DNA"/>
</dbReference>
<reference evidence="1 2" key="1">
    <citation type="submission" date="2013-11" db="EMBL/GenBank/DDBJ databases">
        <title>Comparative genomics of Ignicoccus.</title>
        <authorList>
            <person name="Podar M."/>
        </authorList>
    </citation>
    <scope>NUCLEOTIDE SEQUENCE [LARGE SCALE GENOMIC DNA]</scope>
    <source>
        <strain evidence="1 2">DSM 13165</strain>
    </source>
</reference>
<dbReference type="KEGG" id="iis:EYM_00765"/>
<sequence length="116" mass="13373">MVFMTGFVLIDPNYRHGEKREEVKNFLSNIGFEIYETNTEPYLVYYVEGRTVKDLDELSKLATSHPGVLKVYVSYGYLGDNEKLESLEEALERGEIAVGESLIEYLKELIEELRGK</sequence>
<organism evidence="1 2">
    <name type="scientific">Ignicoccus islandicus DSM 13165</name>
    <dbReference type="NCBI Taxonomy" id="940295"/>
    <lineage>
        <taxon>Archaea</taxon>
        <taxon>Thermoproteota</taxon>
        <taxon>Thermoprotei</taxon>
        <taxon>Desulfurococcales</taxon>
        <taxon>Desulfurococcaceae</taxon>
        <taxon>Ignicoccus</taxon>
    </lineage>
</organism>
<dbReference type="Proteomes" id="UP000060778">
    <property type="component" value="Chromosome"/>
</dbReference>
<dbReference type="AlphaFoldDB" id="A0A0U3DVG4"/>
<keyword evidence="2" id="KW-1185">Reference proteome</keyword>
<protein>
    <submittedName>
        <fullName evidence="1">Uncharacterized protein</fullName>
    </submittedName>
</protein>
<evidence type="ECO:0000313" key="1">
    <source>
        <dbReference type="EMBL" id="ALU11418.1"/>
    </source>
</evidence>
<dbReference type="GeneID" id="30679573"/>